<feature type="signal peptide" evidence="2">
    <location>
        <begin position="1"/>
        <end position="22"/>
    </location>
</feature>
<feature type="chain" id="PRO_5025530017" evidence="2">
    <location>
        <begin position="23"/>
        <end position="390"/>
    </location>
</feature>
<dbReference type="PANTHER" id="PTHR34360:SF2">
    <property type="entry name" value="MYOSIN HEAVY CHAIN-LIKE PROTEIN"/>
    <property type="match status" value="1"/>
</dbReference>
<feature type="coiled-coil region" evidence="1">
    <location>
        <begin position="204"/>
        <end position="294"/>
    </location>
</feature>
<evidence type="ECO:0000256" key="1">
    <source>
        <dbReference type="SAM" id="Coils"/>
    </source>
</evidence>
<name>A0A6A4LB48_9ERIC</name>
<feature type="non-terminal residue" evidence="3">
    <location>
        <position position="1"/>
    </location>
</feature>
<proteinExistence type="predicted"/>
<evidence type="ECO:0000313" key="3">
    <source>
        <dbReference type="EMBL" id="KAE9452549.1"/>
    </source>
</evidence>
<dbReference type="EMBL" id="QEFC01002377">
    <property type="protein sequence ID" value="KAE9452549.1"/>
    <property type="molecule type" value="Genomic_DNA"/>
</dbReference>
<sequence length="390" mass="44211">MMANPPVFLSAVLSYLIVISESTPTITPIATETSLGNQRNHRLTLELEEAKLKIARLESIFDETVQHINAKSLSLEECEKLIADMTHEMDRLQSDLSSLKVFPFVLYANIRVLALFNLKNSLKNSHIGFALPINKEGKPNVRILEVVLQIKEGKNPIPTILAETLIGLEDLGSDPTLGPCGSPLLLQRAAYHVGAYDMWYEYVLLYLQGESSRANERLNQLEEEVRLLWANMRKTNFELHHLESKAQDAENNMNLVASQVETMAAIVTEQWIQIRQLEQALHNAEVQALTVKRLPTRCKFLKFLRNLFGNHLQKLKGILDSSLFHKESPLHQLEKISSAAKKYHHELQGFIKQEMEKNEFTAALANKEVASALITFPIMSAWMLLCSQFS</sequence>
<organism evidence="3 4">
    <name type="scientific">Rhododendron williamsianum</name>
    <dbReference type="NCBI Taxonomy" id="262921"/>
    <lineage>
        <taxon>Eukaryota</taxon>
        <taxon>Viridiplantae</taxon>
        <taxon>Streptophyta</taxon>
        <taxon>Embryophyta</taxon>
        <taxon>Tracheophyta</taxon>
        <taxon>Spermatophyta</taxon>
        <taxon>Magnoliopsida</taxon>
        <taxon>eudicotyledons</taxon>
        <taxon>Gunneridae</taxon>
        <taxon>Pentapetalae</taxon>
        <taxon>asterids</taxon>
        <taxon>Ericales</taxon>
        <taxon>Ericaceae</taxon>
        <taxon>Ericoideae</taxon>
        <taxon>Rhodoreae</taxon>
        <taxon>Rhododendron</taxon>
    </lineage>
</organism>
<feature type="coiled-coil region" evidence="1">
    <location>
        <begin position="40"/>
        <end position="95"/>
    </location>
</feature>
<dbReference type="AlphaFoldDB" id="A0A6A4LB48"/>
<protein>
    <submittedName>
        <fullName evidence="3">Uncharacterized protein</fullName>
    </submittedName>
</protein>
<evidence type="ECO:0000256" key="2">
    <source>
        <dbReference type="SAM" id="SignalP"/>
    </source>
</evidence>
<dbReference type="Proteomes" id="UP000428333">
    <property type="component" value="Linkage Group LG09"/>
</dbReference>
<gene>
    <name evidence="3" type="ORF">C3L33_15549</name>
</gene>
<keyword evidence="4" id="KW-1185">Reference proteome</keyword>
<keyword evidence="1" id="KW-0175">Coiled coil</keyword>
<keyword evidence="2" id="KW-0732">Signal</keyword>
<reference evidence="3 4" key="1">
    <citation type="journal article" date="2019" name="Genome Biol. Evol.">
        <title>The Rhododendron genome and chromosomal organization provide insight into shared whole-genome duplications across the heath family (Ericaceae).</title>
        <authorList>
            <person name="Soza V.L."/>
            <person name="Lindsley D."/>
            <person name="Waalkes A."/>
            <person name="Ramage E."/>
            <person name="Patwardhan R.P."/>
            <person name="Burton J.N."/>
            <person name="Adey A."/>
            <person name="Kumar A."/>
            <person name="Qiu R."/>
            <person name="Shendure J."/>
            <person name="Hall B."/>
        </authorList>
    </citation>
    <scope>NUCLEOTIDE SEQUENCE [LARGE SCALE GENOMIC DNA]</scope>
    <source>
        <strain evidence="3">RSF 1966-606</strain>
    </source>
</reference>
<comment type="caution">
    <text evidence="3">The sequence shown here is derived from an EMBL/GenBank/DDBJ whole genome shotgun (WGS) entry which is preliminary data.</text>
</comment>
<dbReference type="OrthoDB" id="679141at2759"/>
<accession>A0A6A4LB48</accession>
<dbReference type="PANTHER" id="PTHR34360">
    <property type="entry name" value="OS08G0519400 PROTEIN"/>
    <property type="match status" value="1"/>
</dbReference>
<evidence type="ECO:0000313" key="4">
    <source>
        <dbReference type="Proteomes" id="UP000428333"/>
    </source>
</evidence>